<dbReference type="EMBL" id="QJKJ01001466">
    <property type="protein sequence ID" value="RDY07446.1"/>
    <property type="molecule type" value="Genomic_DNA"/>
</dbReference>
<dbReference type="Proteomes" id="UP000257109">
    <property type="component" value="Unassembled WGS sequence"/>
</dbReference>
<evidence type="ECO:0000256" key="1">
    <source>
        <dbReference type="SAM" id="Coils"/>
    </source>
</evidence>
<feature type="coiled-coil region" evidence="1">
    <location>
        <begin position="112"/>
        <end position="142"/>
    </location>
</feature>
<name>A0A371HXB8_MUCPR</name>
<evidence type="ECO:0000313" key="3">
    <source>
        <dbReference type="EMBL" id="RDY07446.1"/>
    </source>
</evidence>
<reference evidence="3" key="1">
    <citation type="submission" date="2018-05" db="EMBL/GenBank/DDBJ databases">
        <title>Draft genome of Mucuna pruriens seed.</title>
        <authorList>
            <person name="Nnadi N.E."/>
            <person name="Vos R."/>
            <person name="Hasami M.H."/>
            <person name="Devisetty U.K."/>
            <person name="Aguiy J.C."/>
        </authorList>
    </citation>
    <scope>NUCLEOTIDE SEQUENCE [LARGE SCALE GENOMIC DNA]</scope>
    <source>
        <strain evidence="3">JCA_2017</strain>
    </source>
</reference>
<organism evidence="3 4">
    <name type="scientific">Mucuna pruriens</name>
    <name type="common">Velvet bean</name>
    <name type="synonym">Dolichos pruriens</name>
    <dbReference type="NCBI Taxonomy" id="157652"/>
    <lineage>
        <taxon>Eukaryota</taxon>
        <taxon>Viridiplantae</taxon>
        <taxon>Streptophyta</taxon>
        <taxon>Embryophyta</taxon>
        <taxon>Tracheophyta</taxon>
        <taxon>Spermatophyta</taxon>
        <taxon>Magnoliopsida</taxon>
        <taxon>eudicotyledons</taxon>
        <taxon>Gunneridae</taxon>
        <taxon>Pentapetalae</taxon>
        <taxon>rosids</taxon>
        <taxon>fabids</taxon>
        <taxon>Fabales</taxon>
        <taxon>Fabaceae</taxon>
        <taxon>Papilionoideae</taxon>
        <taxon>50 kb inversion clade</taxon>
        <taxon>NPAAA clade</taxon>
        <taxon>indigoferoid/millettioid clade</taxon>
        <taxon>Phaseoleae</taxon>
        <taxon>Mucuna</taxon>
    </lineage>
</organism>
<keyword evidence="1" id="KW-0175">Coiled coil</keyword>
<evidence type="ECO:0000313" key="4">
    <source>
        <dbReference type="Proteomes" id="UP000257109"/>
    </source>
</evidence>
<protein>
    <recommendedName>
        <fullName evidence="2">Transposase (putative) gypsy type domain-containing protein</fullName>
    </recommendedName>
</protein>
<accession>A0A371HXB8</accession>
<dbReference type="AlphaFoldDB" id="A0A371HXB8"/>
<dbReference type="Pfam" id="PF04195">
    <property type="entry name" value="Transposase_28"/>
    <property type="match status" value="1"/>
</dbReference>
<feature type="non-terminal residue" evidence="3">
    <location>
        <position position="265"/>
    </location>
</feature>
<feature type="non-terminal residue" evidence="3">
    <location>
        <position position="1"/>
    </location>
</feature>
<gene>
    <name evidence="3" type="ORF">CR513_08442</name>
</gene>
<evidence type="ECO:0000259" key="2">
    <source>
        <dbReference type="Pfam" id="PF04195"/>
    </source>
</evidence>
<comment type="caution">
    <text evidence="3">The sequence shown here is derived from an EMBL/GenBank/DDBJ whole genome shotgun (WGS) entry which is preliminary data.</text>
</comment>
<dbReference type="InterPro" id="IPR007321">
    <property type="entry name" value="Transposase_28"/>
</dbReference>
<proteinExistence type="predicted"/>
<sequence>MLGTYLLRSMVAMTTWRDSLKGANSAILQELKVENQQLQSDLDHFKGIQEELQTSLTTSQAAIDSKTAEVAASKVELLKPKEESNRMRKDLDAAALARLALEEVCSLDQKKLFKLQEELNTLSNAREEKKELLEQISALEDAMLEGYQGEPEALRIASYVVENTWCEKGFTNQYKVVPCSFVERVCHAALPGEDDFIYMYEPVLRHLGVTLPFHSFEVEVLRTLGLSPLQLHPSGWAVIQAFRLACQLFCVVPTAPLLLHFYHTQ</sequence>
<feature type="domain" description="Transposase (putative) gypsy type" evidence="2">
    <location>
        <begin position="208"/>
        <end position="263"/>
    </location>
</feature>
<keyword evidence="4" id="KW-1185">Reference proteome</keyword>